<proteinExistence type="predicted"/>
<feature type="region of interest" description="Disordered" evidence="4">
    <location>
        <begin position="97"/>
        <end position="130"/>
    </location>
</feature>
<feature type="compositionally biased region" description="Pro residues" evidence="4">
    <location>
        <begin position="13"/>
        <end position="27"/>
    </location>
</feature>
<dbReference type="InterPro" id="IPR014013">
    <property type="entry name" value="Helic_SF1/SF2_ATP-bd_DinG/Rad3"/>
</dbReference>
<accession>A0A6V7NRM3</accession>
<feature type="domain" description="Helicase ATP-binding" evidence="5">
    <location>
        <begin position="36"/>
        <end position="130"/>
    </location>
</feature>
<evidence type="ECO:0000256" key="1">
    <source>
        <dbReference type="ARBA" id="ARBA00022741"/>
    </source>
</evidence>
<evidence type="ECO:0000256" key="2">
    <source>
        <dbReference type="ARBA" id="ARBA00022801"/>
    </source>
</evidence>
<protein>
    <recommendedName>
        <fullName evidence="5">Helicase ATP-binding domain-containing protein</fullName>
    </recommendedName>
</protein>
<evidence type="ECO:0000313" key="6">
    <source>
        <dbReference type="EMBL" id="CAD1821203.1"/>
    </source>
</evidence>
<evidence type="ECO:0000259" key="5">
    <source>
        <dbReference type="PROSITE" id="PS51193"/>
    </source>
</evidence>
<dbReference type="GO" id="GO:0003678">
    <property type="term" value="F:DNA helicase activity"/>
    <property type="evidence" value="ECO:0007669"/>
    <property type="project" value="TreeGrafter"/>
</dbReference>
<organism evidence="6">
    <name type="scientific">Ananas comosus var. bracteatus</name>
    <name type="common">red pineapple</name>
    <dbReference type="NCBI Taxonomy" id="296719"/>
    <lineage>
        <taxon>Eukaryota</taxon>
        <taxon>Viridiplantae</taxon>
        <taxon>Streptophyta</taxon>
        <taxon>Embryophyta</taxon>
        <taxon>Tracheophyta</taxon>
        <taxon>Spermatophyta</taxon>
        <taxon>Magnoliopsida</taxon>
        <taxon>Liliopsida</taxon>
        <taxon>Poales</taxon>
        <taxon>Bromeliaceae</taxon>
        <taxon>Bromelioideae</taxon>
        <taxon>Ananas</taxon>
    </lineage>
</organism>
<dbReference type="InterPro" id="IPR045028">
    <property type="entry name" value="DinG/Rad3-like"/>
</dbReference>
<reference evidence="6" key="1">
    <citation type="submission" date="2020-07" db="EMBL/GenBank/DDBJ databases">
        <authorList>
            <person name="Lin J."/>
        </authorList>
    </citation>
    <scope>NUCLEOTIDE SEQUENCE</scope>
</reference>
<dbReference type="GO" id="GO:0016787">
    <property type="term" value="F:hydrolase activity"/>
    <property type="evidence" value="ECO:0007669"/>
    <property type="project" value="UniProtKB-KW"/>
</dbReference>
<dbReference type="SUPFAM" id="SSF52540">
    <property type="entry name" value="P-loop containing nucleoside triphosphate hydrolases"/>
    <property type="match status" value="1"/>
</dbReference>
<dbReference type="GO" id="GO:0005634">
    <property type="term" value="C:nucleus"/>
    <property type="evidence" value="ECO:0007669"/>
    <property type="project" value="TreeGrafter"/>
</dbReference>
<dbReference type="GO" id="GO:0005524">
    <property type="term" value="F:ATP binding"/>
    <property type="evidence" value="ECO:0007669"/>
    <property type="project" value="UniProtKB-KW"/>
</dbReference>
<gene>
    <name evidence="6" type="ORF">CB5_LOCUS4414</name>
</gene>
<keyword evidence="3" id="KW-0067">ATP-binding</keyword>
<name>A0A6V7NRM3_ANACO</name>
<feature type="compositionally biased region" description="Basic residues" evidence="4">
    <location>
        <begin position="100"/>
        <end position="111"/>
    </location>
</feature>
<dbReference type="InterPro" id="IPR027417">
    <property type="entry name" value="P-loop_NTPase"/>
</dbReference>
<evidence type="ECO:0000256" key="4">
    <source>
        <dbReference type="SAM" id="MobiDB-lite"/>
    </source>
</evidence>
<dbReference type="GO" id="GO:1990918">
    <property type="term" value="P:double-strand break repair involved in meiotic recombination"/>
    <property type="evidence" value="ECO:0007669"/>
    <property type="project" value="TreeGrafter"/>
</dbReference>
<evidence type="ECO:0000256" key="3">
    <source>
        <dbReference type="ARBA" id="ARBA00022840"/>
    </source>
</evidence>
<dbReference type="EMBL" id="LR862141">
    <property type="protein sequence ID" value="CAD1821203.1"/>
    <property type="molecule type" value="Genomic_DNA"/>
</dbReference>
<keyword evidence="1" id="KW-0547">Nucleotide-binding</keyword>
<dbReference type="AlphaFoldDB" id="A0A6V7NRM3"/>
<keyword evidence="2" id="KW-0378">Hydrolase</keyword>
<dbReference type="PANTHER" id="PTHR11472:SF47">
    <property type="entry name" value="FANCONI ANEMIA GROUP J PROTEIN"/>
    <property type="match status" value="1"/>
</dbReference>
<dbReference type="PANTHER" id="PTHR11472">
    <property type="entry name" value="DNA REPAIR DEAD HELICASE RAD3/XP-D SUBFAMILY MEMBER"/>
    <property type="match status" value="1"/>
</dbReference>
<dbReference type="GO" id="GO:0006289">
    <property type="term" value="P:nucleotide-excision repair"/>
    <property type="evidence" value="ECO:0007669"/>
    <property type="project" value="TreeGrafter"/>
</dbReference>
<dbReference type="PROSITE" id="PS51193">
    <property type="entry name" value="HELICASE_ATP_BIND_2"/>
    <property type="match status" value="1"/>
</dbReference>
<sequence>MTASIDLSTPLQSPNPNPSSIPNPNHSPQPNVYRIGGVPVEFPYKPYGSQLAFMGRVISTLSRARHQGHSHALLESPTGTGKTLSLLCSALAWQQDQLRRPLRSPPRRSRRPPPDPHPIPYSTAAALSRA</sequence>
<dbReference type="Gene3D" id="3.40.50.300">
    <property type="entry name" value="P-loop containing nucleotide triphosphate hydrolases"/>
    <property type="match status" value="1"/>
</dbReference>
<feature type="region of interest" description="Disordered" evidence="4">
    <location>
        <begin position="1"/>
        <end position="32"/>
    </location>
</feature>